<accession>A0A6A6DI98</accession>
<evidence type="ECO:0000313" key="3">
    <source>
        <dbReference type="Proteomes" id="UP000800200"/>
    </source>
</evidence>
<reference evidence="2" key="1">
    <citation type="journal article" date="2020" name="Stud. Mycol.">
        <title>101 Dothideomycetes genomes: a test case for predicting lifestyles and emergence of pathogens.</title>
        <authorList>
            <person name="Haridas S."/>
            <person name="Albert R."/>
            <person name="Binder M."/>
            <person name="Bloem J."/>
            <person name="Labutti K."/>
            <person name="Salamov A."/>
            <person name="Andreopoulos B."/>
            <person name="Baker S."/>
            <person name="Barry K."/>
            <person name="Bills G."/>
            <person name="Bluhm B."/>
            <person name="Cannon C."/>
            <person name="Castanera R."/>
            <person name="Culley D."/>
            <person name="Daum C."/>
            <person name="Ezra D."/>
            <person name="Gonzalez J."/>
            <person name="Henrissat B."/>
            <person name="Kuo A."/>
            <person name="Liang C."/>
            <person name="Lipzen A."/>
            <person name="Lutzoni F."/>
            <person name="Magnuson J."/>
            <person name="Mondo S."/>
            <person name="Nolan M."/>
            <person name="Ohm R."/>
            <person name="Pangilinan J."/>
            <person name="Park H.-J."/>
            <person name="Ramirez L."/>
            <person name="Alfaro M."/>
            <person name="Sun H."/>
            <person name="Tritt A."/>
            <person name="Yoshinaga Y."/>
            <person name="Zwiers L.-H."/>
            <person name="Turgeon B."/>
            <person name="Goodwin S."/>
            <person name="Spatafora J."/>
            <person name="Crous P."/>
            <person name="Grigoriev I."/>
        </authorList>
    </citation>
    <scope>NUCLEOTIDE SEQUENCE</scope>
    <source>
        <strain evidence="2">CBS 207.26</strain>
    </source>
</reference>
<protein>
    <submittedName>
        <fullName evidence="2">Uncharacterized protein</fullName>
    </submittedName>
</protein>
<organism evidence="2 3">
    <name type="scientific">Zopfia rhizophila CBS 207.26</name>
    <dbReference type="NCBI Taxonomy" id="1314779"/>
    <lineage>
        <taxon>Eukaryota</taxon>
        <taxon>Fungi</taxon>
        <taxon>Dikarya</taxon>
        <taxon>Ascomycota</taxon>
        <taxon>Pezizomycotina</taxon>
        <taxon>Dothideomycetes</taxon>
        <taxon>Dothideomycetes incertae sedis</taxon>
        <taxon>Zopfiaceae</taxon>
        <taxon>Zopfia</taxon>
    </lineage>
</organism>
<feature type="region of interest" description="Disordered" evidence="1">
    <location>
        <begin position="1"/>
        <end position="79"/>
    </location>
</feature>
<feature type="compositionally biased region" description="Polar residues" evidence="1">
    <location>
        <begin position="26"/>
        <end position="43"/>
    </location>
</feature>
<feature type="compositionally biased region" description="Basic residues" evidence="1">
    <location>
        <begin position="11"/>
        <end position="22"/>
    </location>
</feature>
<proteinExistence type="predicted"/>
<dbReference type="Proteomes" id="UP000800200">
    <property type="component" value="Unassembled WGS sequence"/>
</dbReference>
<dbReference type="EMBL" id="ML994668">
    <property type="protein sequence ID" value="KAF2179217.1"/>
    <property type="molecule type" value="Genomic_DNA"/>
</dbReference>
<feature type="compositionally biased region" description="Basic and acidic residues" evidence="1">
    <location>
        <begin position="102"/>
        <end position="115"/>
    </location>
</feature>
<dbReference type="AlphaFoldDB" id="A0A6A6DI98"/>
<gene>
    <name evidence="2" type="ORF">K469DRAFT_303958</name>
</gene>
<dbReference type="OrthoDB" id="3800629at2759"/>
<name>A0A6A6DI98_9PEZI</name>
<sequence length="115" mass="12319">MTTGDESAAAAKRKLKTVRSHVMKNYLQQQQRQGHSGDSSLSVATGDRRKGKQRARSSRSASREAERSPISPAVSEGARSAVAELGSLFSGLSSYSPYTGKGADEQARSSELNHH</sequence>
<feature type="region of interest" description="Disordered" evidence="1">
    <location>
        <begin position="94"/>
        <end position="115"/>
    </location>
</feature>
<keyword evidence="3" id="KW-1185">Reference proteome</keyword>
<evidence type="ECO:0000256" key="1">
    <source>
        <dbReference type="SAM" id="MobiDB-lite"/>
    </source>
</evidence>
<evidence type="ECO:0000313" key="2">
    <source>
        <dbReference type="EMBL" id="KAF2179217.1"/>
    </source>
</evidence>